<dbReference type="Gene3D" id="2.30.30.40">
    <property type="entry name" value="SH3 Domains"/>
    <property type="match status" value="2"/>
</dbReference>
<feature type="domain" description="SH3b" evidence="4">
    <location>
        <begin position="119"/>
        <end position="182"/>
    </location>
</feature>
<protein>
    <submittedName>
        <fullName evidence="5">Cell wall hydrolase</fullName>
    </submittedName>
</protein>
<keyword evidence="6" id="KW-1185">Reference proteome</keyword>
<gene>
    <name evidence="5" type="ORF">DNH61_18900</name>
</gene>
<organism evidence="5 6">
    <name type="scientific">Paenibacillus sambharensis</name>
    <dbReference type="NCBI Taxonomy" id="1803190"/>
    <lineage>
        <taxon>Bacteria</taxon>
        <taxon>Bacillati</taxon>
        <taxon>Bacillota</taxon>
        <taxon>Bacilli</taxon>
        <taxon>Bacillales</taxon>
        <taxon>Paenibacillaceae</taxon>
        <taxon>Paenibacillus</taxon>
    </lineage>
</organism>
<dbReference type="Gene3D" id="3.40.630.40">
    <property type="entry name" value="Zn-dependent exopeptidases"/>
    <property type="match status" value="1"/>
</dbReference>
<name>A0A2W1LRK8_9BACL</name>
<dbReference type="GO" id="GO:0008745">
    <property type="term" value="F:N-acetylmuramoyl-L-alanine amidase activity"/>
    <property type="evidence" value="ECO:0007669"/>
    <property type="project" value="InterPro"/>
</dbReference>
<keyword evidence="3" id="KW-0732">Signal</keyword>
<comment type="caution">
    <text evidence="5">The sequence shown here is derived from an EMBL/GenBank/DDBJ whole genome shotgun (WGS) entry which is preliminary data.</text>
</comment>
<evidence type="ECO:0000256" key="3">
    <source>
        <dbReference type="SAM" id="SignalP"/>
    </source>
</evidence>
<dbReference type="EMBL" id="QKRB01000053">
    <property type="protein sequence ID" value="PZD94461.1"/>
    <property type="molecule type" value="Genomic_DNA"/>
</dbReference>
<dbReference type="InterPro" id="IPR002508">
    <property type="entry name" value="MurNAc-LAA_cat"/>
</dbReference>
<dbReference type="Pfam" id="PF01520">
    <property type="entry name" value="Amidase_3"/>
    <property type="match status" value="1"/>
</dbReference>
<feature type="signal peptide" evidence="3">
    <location>
        <begin position="1"/>
        <end position="24"/>
    </location>
</feature>
<evidence type="ECO:0000313" key="6">
    <source>
        <dbReference type="Proteomes" id="UP000249522"/>
    </source>
</evidence>
<dbReference type="PANTHER" id="PTHR30404:SF0">
    <property type="entry name" value="N-ACETYLMURAMOYL-L-ALANINE AMIDASE AMIC"/>
    <property type="match status" value="1"/>
</dbReference>
<dbReference type="CDD" id="cd00174">
    <property type="entry name" value="SH3"/>
    <property type="match status" value="1"/>
</dbReference>
<evidence type="ECO:0000256" key="1">
    <source>
        <dbReference type="ARBA" id="ARBA00022801"/>
    </source>
</evidence>
<keyword evidence="1 5" id="KW-0378">Hydrolase</keyword>
<evidence type="ECO:0000313" key="5">
    <source>
        <dbReference type="EMBL" id="PZD94461.1"/>
    </source>
</evidence>
<dbReference type="InterPro" id="IPR036028">
    <property type="entry name" value="SH3-like_dom_sf"/>
</dbReference>
<dbReference type="InterPro" id="IPR003646">
    <property type="entry name" value="SH3-like_bac-type"/>
</dbReference>
<feature type="chain" id="PRO_5015924313" evidence="3">
    <location>
        <begin position="25"/>
        <end position="382"/>
    </location>
</feature>
<dbReference type="Pfam" id="PF08239">
    <property type="entry name" value="SH3_3"/>
    <property type="match status" value="2"/>
</dbReference>
<dbReference type="GO" id="GO:0030288">
    <property type="term" value="C:outer membrane-bounded periplasmic space"/>
    <property type="evidence" value="ECO:0007669"/>
    <property type="project" value="TreeGrafter"/>
</dbReference>
<dbReference type="PROSITE" id="PS51781">
    <property type="entry name" value="SH3B"/>
    <property type="match status" value="2"/>
</dbReference>
<evidence type="ECO:0000256" key="2">
    <source>
        <dbReference type="ARBA" id="ARBA00023316"/>
    </source>
</evidence>
<dbReference type="GO" id="GO:0009253">
    <property type="term" value="P:peptidoglycan catabolic process"/>
    <property type="evidence" value="ECO:0007669"/>
    <property type="project" value="InterPro"/>
</dbReference>
<feature type="domain" description="SH3b" evidence="4">
    <location>
        <begin position="29"/>
        <end position="91"/>
    </location>
</feature>
<dbReference type="AlphaFoldDB" id="A0A2W1LRK8"/>
<dbReference type="InterPro" id="IPR050695">
    <property type="entry name" value="N-acetylmuramoyl_amidase_3"/>
</dbReference>
<dbReference type="PANTHER" id="PTHR30404">
    <property type="entry name" value="N-ACETYLMURAMOYL-L-ALANINE AMIDASE"/>
    <property type="match status" value="1"/>
</dbReference>
<dbReference type="OrthoDB" id="9806267at2"/>
<keyword evidence="2" id="KW-0961">Cell wall biogenesis/degradation</keyword>
<evidence type="ECO:0000259" key="4">
    <source>
        <dbReference type="PROSITE" id="PS51781"/>
    </source>
</evidence>
<sequence>MRAFMLTVFVVCVVVSLTWSSFGAAGTTGTLYKVYADSLNVRSEPAKGAEVVGKLNSGDLVRVTKETHGWMNVTNEHVTGWVAGYYLKKVNGAAVQTAAVTTASGSSKASTAAAVSTSRTNATVTADTLRVRSGPGLGYRVVTGVKKGDLLIVLESREGWLKIRTEAKEEGWVSADYVALTSTSAGLAVTTASISGGGSTGSLSGRTIVVDPGHGGSDPGMIGTTYETVEKEINLSTSMYLAEELRARGAKVVMTRTSDDGKPSLAERVRLASTSGASAFVSIHYNSSPKQTSGTLTFYYSKDKDEPLARAIETRLGQADTGIKSNGIAFGDYHVLRENAVPSALVELGFLTNERDEAQVRTTSYQRKAAAAIADGLQDYWK</sequence>
<accession>A0A2W1LRK8</accession>
<dbReference type="SUPFAM" id="SSF50044">
    <property type="entry name" value="SH3-domain"/>
    <property type="match status" value="1"/>
</dbReference>
<dbReference type="RefSeq" id="WP_111148259.1">
    <property type="nucleotide sequence ID" value="NZ_QKRB01000053.1"/>
</dbReference>
<dbReference type="GO" id="GO:0071555">
    <property type="term" value="P:cell wall organization"/>
    <property type="evidence" value="ECO:0007669"/>
    <property type="project" value="UniProtKB-KW"/>
</dbReference>
<dbReference type="CDD" id="cd02696">
    <property type="entry name" value="MurNAc-LAA"/>
    <property type="match status" value="1"/>
</dbReference>
<dbReference type="Proteomes" id="UP000249522">
    <property type="component" value="Unassembled WGS sequence"/>
</dbReference>
<reference evidence="5 6" key="1">
    <citation type="submission" date="2018-06" db="EMBL/GenBank/DDBJ databases">
        <title>Paenibacillus imtechensis sp. nov.</title>
        <authorList>
            <person name="Pinnaka A.K."/>
            <person name="Singh H."/>
            <person name="Kaur M."/>
        </authorList>
    </citation>
    <scope>NUCLEOTIDE SEQUENCE [LARGE SCALE GENOMIC DNA]</scope>
    <source>
        <strain evidence="5 6">SMB1</strain>
    </source>
</reference>
<proteinExistence type="predicted"/>
<dbReference type="SMART" id="SM00287">
    <property type="entry name" value="SH3b"/>
    <property type="match status" value="2"/>
</dbReference>
<dbReference type="SUPFAM" id="SSF53187">
    <property type="entry name" value="Zn-dependent exopeptidases"/>
    <property type="match status" value="1"/>
</dbReference>
<dbReference type="SMART" id="SM00646">
    <property type="entry name" value="Ami_3"/>
    <property type="match status" value="1"/>
</dbReference>